<dbReference type="PROSITE" id="PS50043">
    <property type="entry name" value="HTH_LUXR_2"/>
    <property type="match status" value="1"/>
</dbReference>
<evidence type="ECO:0000256" key="2">
    <source>
        <dbReference type="ARBA" id="ARBA00023125"/>
    </source>
</evidence>
<feature type="domain" description="HTH luxR-type" evidence="5">
    <location>
        <begin position="142"/>
        <end position="207"/>
    </location>
</feature>
<dbReference type="Gene3D" id="1.10.10.10">
    <property type="entry name" value="Winged helix-like DNA-binding domain superfamily/Winged helix DNA-binding domain"/>
    <property type="match status" value="1"/>
</dbReference>
<dbReference type="CDD" id="cd17537">
    <property type="entry name" value="REC_FixJ"/>
    <property type="match status" value="1"/>
</dbReference>
<dbReference type="GO" id="GO:0003677">
    <property type="term" value="F:DNA binding"/>
    <property type="evidence" value="ECO:0007669"/>
    <property type="project" value="UniProtKB-KW"/>
</dbReference>
<reference evidence="7 8" key="1">
    <citation type="submission" date="2016-11" db="EMBL/GenBank/DDBJ databases">
        <authorList>
            <person name="Jaros S."/>
            <person name="Januszkiewicz K."/>
            <person name="Wedrychowicz H."/>
        </authorList>
    </citation>
    <scope>NUCLEOTIDE SEQUENCE [LARGE SCALE GENOMIC DNA]</scope>
    <source>
        <strain evidence="7 8">GAS86</strain>
    </source>
</reference>
<organism evidence="7 8">
    <name type="scientific">Paraburkholderia phenazinium</name>
    <dbReference type="NCBI Taxonomy" id="60549"/>
    <lineage>
        <taxon>Bacteria</taxon>
        <taxon>Pseudomonadati</taxon>
        <taxon>Pseudomonadota</taxon>
        <taxon>Betaproteobacteria</taxon>
        <taxon>Burkholderiales</taxon>
        <taxon>Burkholderiaceae</taxon>
        <taxon>Paraburkholderia</taxon>
    </lineage>
</organism>
<dbReference type="OrthoDB" id="9802186at2"/>
<dbReference type="SMART" id="SM00448">
    <property type="entry name" value="REC"/>
    <property type="match status" value="1"/>
</dbReference>
<dbReference type="InterPro" id="IPR011006">
    <property type="entry name" value="CheY-like_superfamily"/>
</dbReference>
<evidence type="ECO:0000256" key="1">
    <source>
        <dbReference type="ARBA" id="ARBA00023015"/>
    </source>
</evidence>
<keyword evidence="2" id="KW-0238">DNA-binding</keyword>
<keyword evidence="3" id="KW-0804">Transcription</keyword>
<dbReference type="PRINTS" id="PR00038">
    <property type="entry name" value="HTHLUXR"/>
</dbReference>
<dbReference type="GO" id="GO:0006355">
    <property type="term" value="P:regulation of DNA-templated transcription"/>
    <property type="evidence" value="ECO:0007669"/>
    <property type="project" value="InterPro"/>
</dbReference>
<evidence type="ECO:0000259" key="6">
    <source>
        <dbReference type="PROSITE" id="PS50110"/>
    </source>
</evidence>
<dbReference type="Pfam" id="PF00072">
    <property type="entry name" value="Response_reg"/>
    <property type="match status" value="1"/>
</dbReference>
<dbReference type="InterPro" id="IPR036388">
    <property type="entry name" value="WH-like_DNA-bd_sf"/>
</dbReference>
<dbReference type="AlphaFoldDB" id="A0A1N6KCI0"/>
<accession>A0A1N6KCI0</accession>
<dbReference type="PANTHER" id="PTHR44688">
    <property type="entry name" value="DNA-BINDING TRANSCRIPTIONAL ACTIVATOR DEVR_DOSR"/>
    <property type="match status" value="1"/>
</dbReference>
<gene>
    <name evidence="7" type="ORF">SAMN05444168_6787</name>
</gene>
<evidence type="ECO:0000313" key="8">
    <source>
        <dbReference type="Proteomes" id="UP000184693"/>
    </source>
</evidence>
<dbReference type="InterPro" id="IPR001789">
    <property type="entry name" value="Sig_transdc_resp-reg_receiver"/>
</dbReference>
<dbReference type="InterPro" id="IPR000792">
    <property type="entry name" value="Tscrpt_reg_LuxR_C"/>
</dbReference>
<proteinExistence type="predicted"/>
<dbReference type="GO" id="GO:0000160">
    <property type="term" value="P:phosphorelay signal transduction system"/>
    <property type="evidence" value="ECO:0007669"/>
    <property type="project" value="InterPro"/>
</dbReference>
<dbReference type="PROSITE" id="PS50110">
    <property type="entry name" value="RESPONSE_REGULATORY"/>
    <property type="match status" value="1"/>
</dbReference>
<dbReference type="Pfam" id="PF00196">
    <property type="entry name" value="GerE"/>
    <property type="match status" value="1"/>
</dbReference>
<feature type="modified residue" description="4-aspartylphosphate" evidence="4">
    <location>
        <position position="61"/>
    </location>
</feature>
<dbReference type="PANTHER" id="PTHR44688:SF16">
    <property type="entry name" value="DNA-BINDING TRANSCRIPTIONAL ACTIVATOR DEVR_DOSR"/>
    <property type="match status" value="1"/>
</dbReference>
<evidence type="ECO:0000256" key="3">
    <source>
        <dbReference type="ARBA" id="ARBA00023163"/>
    </source>
</evidence>
<feature type="domain" description="Response regulatory" evidence="6">
    <location>
        <begin position="12"/>
        <end position="126"/>
    </location>
</feature>
<dbReference type="SMART" id="SM00421">
    <property type="entry name" value="HTH_LUXR"/>
    <property type="match status" value="1"/>
</dbReference>
<dbReference type="SUPFAM" id="SSF52172">
    <property type="entry name" value="CheY-like"/>
    <property type="match status" value="1"/>
</dbReference>
<evidence type="ECO:0000259" key="5">
    <source>
        <dbReference type="PROSITE" id="PS50043"/>
    </source>
</evidence>
<protein>
    <submittedName>
        <fullName evidence="7">Two component transcriptional regulator, LuxR family</fullName>
    </submittedName>
</protein>
<sequence length="217" mass="24169">MKTNKILLSEAVVYVVDDDPSICSGLSSLLRSEGVQVFTFGSPEGFLNIEMADVPSCLILDIRLRGANGLTLQQEALREGIRLPIIFLTAHGDIPMSVKAMKAGAFDFLTKPFHDQDMLDTVSAALTMDHELRIQERMVADIQGKYDALTPREKEVVVFVAEGLMNKQIAGRMGVSEETVKIHRSQAMRKMEARSVPDLVRKLQRVVLRNHRPPKSP</sequence>
<evidence type="ECO:0000313" key="7">
    <source>
        <dbReference type="EMBL" id="SIO54272.1"/>
    </source>
</evidence>
<keyword evidence="1" id="KW-0805">Transcription regulation</keyword>
<dbReference type="CDD" id="cd06170">
    <property type="entry name" value="LuxR_C_like"/>
    <property type="match status" value="1"/>
</dbReference>
<name>A0A1N6KCI0_9BURK</name>
<dbReference type="Gene3D" id="3.40.50.2300">
    <property type="match status" value="1"/>
</dbReference>
<evidence type="ECO:0000256" key="4">
    <source>
        <dbReference type="PROSITE-ProRule" id="PRU00169"/>
    </source>
</evidence>
<keyword evidence="4" id="KW-0597">Phosphoprotein</keyword>
<dbReference type="RefSeq" id="WP_074268548.1">
    <property type="nucleotide sequence ID" value="NZ_FSRM01000002.1"/>
</dbReference>
<dbReference type="Proteomes" id="UP000184693">
    <property type="component" value="Unassembled WGS sequence"/>
</dbReference>
<dbReference type="EMBL" id="FSRM01000002">
    <property type="protein sequence ID" value="SIO54272.1"/>
    <property type="molecule type" value="Genomic_DNA"/>
</dbReference>